<dbReference type="CDD" id="cd07067">
    <property type="entry name" value="HP_PGM_like"/>
    <property type="match status" value="1"/>
</dbReference>
<organism evidence="1 2">
    <name type="scientific">Herbaspirillum lusitanum</name>
    <dbReference type="NCBI Taxonomy" id="213312"/>
    <lineage>
        <taxon>Bacteria</taxon>
        <taxon>Pseudomonadati</taxon>
        <taxon>Pseudomonadota</taxon>
        <taxon>Betaproteobacteria</taxon>
        <taxon>Burkholderiales</taxon>
        <taxon>Oxalobacteraceae</taxon>
        <taxon>Herbaspirillum</taxon>
    </lineage>
</organism>
<comment type="caution">
    <text evidence="1">The sequence shown here is derived from an EMBL/GenBank/DDBJ whole genome shotgun (WGS) entry which is preliminary data.</text>
</comment>
<protein>
    <submittedName>
        <fullName evidence="1">Histidine phosphatase family protein</fullName>
    </submittedName>
</protein>
<dbReference type="Proteomes" id="UP001629246">
    <property type="component" value="Unassembled WGS sequence"/>
</dbReference>
<evidence type="ECO:0000313" key="1">
    <source>
        <dbReference type="EMBL" id="MFL9926926.1"/>
    </source>
</evidence>
<dbReference type="Gene3D" id="3.40.50.1240">
    <property type="entry name" value="Phosphoglycerate mutase-like"/>
    <property type="match status" value="1"/>
</dbReference>
<keyword evidence="2" id="KW-1185">Reference proteome</keyword>
<gene>
    <name evidence="1" type="ORF">PQR62_21825</name>
</gene>
<dbReference type="SUPFAM" id="SSF53254">
    <property type="entry name" value="Phosphoglycerate mutase-like"/>
    <property type="match status" value="1"/>
</dbReference>
<dbReference type="EMBL" id="JAQQFM010000011">
    <property type="protein sequence ID" value="MFL9926926.1"/>
    <property type="molecule type" value="Genomic_DNA"/>
</dbReference>
<dbReference type="SMART" id="SM00855">
    <property type="entry name" value="PGAM"/>
    <property type="match status" value="1"/>
</dbReference>
<name>A0ABW9AEP8_9BURK</name>
<proteinExistence type="predicted"/>
<sequence>MELILWRHAEAELGEPDEGRALTSKGHKQAWKIADWLDRNLPESCRILVSPATRTMQTAEAMGRKFKVHPDLAPDKSAEDLLRAANWPDSREPVLIIGHQPTLGLVASQLICGQQQEWSLRKANVWWIAQRERGDITSNYLRAVIAPELIASTGKSHGGHGSHGK</sequence>
<dbReference type="InterPro" id="IPR013078">
    <property type="entry name" value="His_Pase_superF_clade-1"/>
</dbReference>
<dbReference type="RefSeq" id="WP_408160154.1">
    <property type="nucleotide sequence ID" value="NZ_JAQQFM010000011.1"/>
</dbReference>
<reference evidence="1 2" key="1">
    <citation type="journal article" date="2024" name="Chem. Sci.">
        <title>Discovery of megapolipeptins by genome mining of a Burkholderiales bacteria collection.</title>
        <authorList>
            <person name="Paulo B.S."/>
            <person name="Recchia M.J.J."/>
            <person name="Lee S."/>
            <person name="Fergusson C.H."/>
            <person name="Romanowski S.B."/>
            <person name="Hernandez A."/>
            <person name="Krull N."/>
            <person name="Liu D.Y."/>
            <person name="Cavanagh H."/>
            <person name="Bos A."/>
            <person name="Gray C.A."/>
            <person name="Murphy B.T."/>
            <person name="Linington R.G."/>
            <person name="Eustaquio A.S."/>
        </authorList>
    </citation>
    <scope>NUCLEOTIDE SEQUENCE [LARGE SCALE GENOMIC DNA]</scope>
    <source>
        <strain evidence="1 2">RL21-008-BIB-A</strain>
    </source>
</reference>
<accession>A0ABW9AEP8</accession>
<evidence type="ECO:0000313" key="2">
    <source>
        <dbReference type="Proteomes" id="UP001629246"/>
    </source>
</evidence>
<dbReference type="InterPro" id="IPR029033">
    <property type="entry name" value="His_PPase_superfam"/>
</dbReference>
<dbReference type="Pfam" id="PF00300">
    <property type="entry name" value="His_Phos_1"/>
    <property type="match status" value="1"/>
</dbReference>